<reference evidence="11 12" key="1">
    <citation type="journal article" date="2020" name="IScience">
        <title>Genome Sequencing of the Endangered Kingdonia uniflora (Circaeasteraceae, Ranunculales) Reveals Potential Mechanisms of Evolutionary Specialization.</title>
        <authorList>
            <person name="Sun Y."/>
            <person name="Deng T."/>
            <person name="Zhang A."/>
            <person name="Moore M.J."/>
            <person name="Landis J.B."/>
            <person name="Lin N."/>
            <person name="Zhang H."/>
            <person name="Zhang X."/>
            <person name="Huang J."/>
            <person name="Zhang X."/>
            <person name="Sun H."/>
            <person name="Wang H."/>
        </authorList>
    </citation>
    <scope>NUCLEOTIDE SEQUENCE [LARGE SCALE GENOMIC DNA]</scope>
    <source>
        <strain evidence="11">TB1705</strain>
        <tissue evidence="11">Leaf</tissue>
    </source>
</reference>
<dbReference type="SUPFAM" id="SSF57845">
    <property type="entry name" value="B-box zinc-binding domain"/>
    <property type="match status" value="1"/>
</dbReference>
<dbReference type="PROSITE" id="PS50119">
    <property type="entry name" value="ZF_BBOX"/>
    <property type="match status" value="1"/>
</dbReference>
<dbReference type="Pfam" id="PF00643">
    <property type="entry name" value="zf-B_box"/>
    <property type="match status" value="1"/>
</dbReference>
<keyword evidence="12" id="KW-1185">Reference proteome</keyword>
<dbReference type="GO" id="GO:0005634">
    <property type="term" value="C:nucleus"/>
    <property type="evidence" value="ECO:0007669"/>
    <property type="project" value="UniProtKB-SubCell"/>
</dbReference>
<gene>
    <name evidence="11" type="ORF">GIB67_032903</name>
</gene>
<dbReference type="PANTHER" id="PTHR31832:SF63">
    <property type="entry name" value="B-BOX ZINC FINGER PROTEIN 23"/>
    <property type="match status" value="1"/>
</dbReference>
<organism evidence="11 12">
    <name type="scientific">Kingdonia uniflora</name>
    <dbReference type="NCBI Taxonomy" id="39325"/>
    <lineage>
        <taxon>Eukaryota</taxon>
        <taxon>Viridiplantae</taxon>
        <taxon>Streptophyta</taxon>
        <taxon>Embryophyta</taxon>
        <taxon>Tracheophyta</taxon>
        <taxon>Spermatophyta</taxon>
        <taxon>Magnoliopsida</taxon>
        <taxon>Ranunculales</taxon>
        <taxon>Circaeasteraceae</taxon>
        <taxon>Kingdonia</taxon>
    </lineage>
</organism>
<dbReference type="Proteomes" id="UP000541444">
    <property type="component" value="Unassembled WGS sequence"/>
</dbReference>
<feature type="domain" description="B box-type" evidence="10">
    <location>
        <begin position="3"/>
        <end position="47"/>
    </location>
</feature>
<protein>
    <recommendedName>
        <fullName evidence="10">B box-type domain-containing protein</fullName>
    </recommendedName>
</protein>
<evidence type="ECO:0000256" key="5">
    <source>
        <dbReference type="ARBA" id="ARBA00022833"/>
    </source>
</evidence>
<evidence type="ECO:0000313" key="11">
    <source>
        <dbReference type="EMBL" id="KAF6174829.1"/>
    </source>
</evidence>
<dbReference type="GO" id="GO:0008270">
    <property type="term" value="F:zinc ion binding"/>
    <property type="evidence" value="ECO:0007669"/>
    <property type="project" value="UniProtKB-KW"/>
</dbReference>
<evidence type="ECO:0000259" key="10">
    <source>
        <dbReference type="PROSITE" id="PS50119"/>
    </source>
</evidence>
<sequence>MSSQIPSCDICQERAGYFFCLEDRALLCTQCDVSIHSYMSPHQQFLLTGAKAGLHQPSNINNGHILNSLGSYSTSIDPVADIKFLETQTSSASLLGEIFSNTDFSHIQEF</sequence>
<dbReference type="InterPro" id="IPR049808">
    <property type="entry name" value="CONSTANS-like_Bbox1"/>
</dbReference>
<name>A0A7J7P5U9_9MAGN</name>
<dbReference type="OrthoDB" id="153872at2759"/>
<dbReference type="AlphaFoldDB" id="A0A7J7P5U9"/>
<accession>A0A7J7P5U9</accession>
<dbReference type="EMBL" id="JACGCM010000232">
    <property type="protein sequence ID" value="KAF6174829.1"/>
    <property type="molecule type" value="Genomic_DNA"/>
</dbReference>
<dbReference type="InterPro" id="IPR051979">
    <property type="entry name" value="B-box_zinc_finger"/>
</dbReference>
<evidence type="ECO:0000256" key="4">
    <source>
        <dbReference type="ARBA" id="ARBA00022771"/>
    </source>
</evidence>
<feature type="non-terminal residue" evidence="11">
    <location>
        <position position="1"/>
    </location>
</feature>
<dbReference type="CDD" id="cd19821">
    <property type="entry name" value="Bbox1_BBX-like"/>
    <property type="match status" value="1"/>
</dbReference>
<comment type="subcellular location">
    <subcellularLocation>
        <location evidence="1">Nucleus</location>
    </subcellularLocation>
</comment>
<evidence type="ECO:0000256" key="1">
    <source>
        <dbReference type="ARBA" id="ARBA00004123"/>
    </source>
</evidence>
<keyword evidence="4 9" id="KW-0863">Zinc-finger</keyword>
<evidence type="ECO:0000256" key="8">
    <source>
        <dbReference type="ARBA" id="ARBA00023242"/>
    </source>
</evidence>
<evidence type="ECO:0000256" key="2">
    <source>
        <dbReference type="ARBA" id="ARBA00022723"/>
    </source>
</evidence>
<proteinExistence type="predicted"/>
<comment type="caution">
    <text evidence="11">The sequence shown here is derived from an EMBL/GenBank/DDBJ whole genome shotgun (WGS) entry which is preliminary data.</text>
</comment>
<keyword evidence="8" id="KW-0539">Nucleus</keyword>
<keyword evidence="2" id="KW-0479">Metal-binding</keyword>
<evidence type="ECO:0000313" key="12">
    <source>
        <dbReference type="Proteomes" id="UP000541444"/>
    </source>
</evidence>
<keyword evidence="6" id="KW-0805">Transcription regulation</keyword>
<keyword evidence="7" id="KW-0804">Transcription</keyword>
<keyword evidence="5" id="KW-0862">Zinc</keyword>
<dbReference type="PANTHER" id="PTHR31832">
    <property type="entry name" value="B-BOX ZINC FINGER PROTEIN 22"/>
    <property type="match status" value="1"/>
</dbReference>
<dbReference type="SMART" id="SM00336">
    <property type="entry name" value="BBOX"/>
    <property type="match status" value="1"/>
</dbReference>
<dbReference type="GO" id="GO:0006355">
    <property type="term" value="P:regulation of DNA-templated transcription"/>
    <property type="evidence" value="ECO:0007669"/>
    <property type="project" value="TreeGrafter"/>
</dbReference>
<evidence type="ECO:0000256" key="7">
    <source>
        <dbReference type="ARBA" id="ARBA00023163"/>
    </source>
</evidence>
<evidence type="ECO:0000256" key="9">
    <source>
        <dbReference type="PROSITE-ProRule" id="PRU00024"/>
    </source>
</evidence>
<dbReference type="InterPro" id="IPR000315">
    <property type="entry name" value="Znf_B-box"/>
</dbReference>
<dbReference type="GO" id="GO:0009640">
    <property type="term" value="P:photomorphogenesis"/>
    <property type="evidence" value="ECO:0007669"/>
    <property type="project" value="TreeGrafter"/>
</dbReference>
<evidence type="ECO:0000256" key="3">
    <source>
        <dbReference type="ARBA" id="ARBA00022737"/>
    </source>
</evidence>
<evidence type="ECO:0000256" key="6">
    <source>
        <dbReference type="ARBA" id="ARBA00023015"/>
    </source>
</evidence>
<keyword evidence="3" id="KW-0677">Repeat</keyword>